<proteinExistence type="predicted"/>
<evidence type="ECO:0000313" key="2">
    <source>
        <dbReference type="Proteomes" id="UP000184315"/>
    </source>
</evidence>
<organism evidence="1 2">
    <name type="scientific">Planktothrix tepida PCC 9214</name>
    <dbReference type="NCBI Taxonomy" id="671072"/>
    <lineage>
        <taxon>Bacteria</taxon>
        <taxon>Bacillati</taxon>
        <taxon>Cyanobacteriota</taxon>
        <taxon>Cyanophyceae</taxon>
        <taxon>Oscillatoriophycideae</taxon>
        <taxon>Oscillatoriales</taxon>
        <taxon>Microcoleaceae</taxon>
        <taxon>Planktothrix</taxon>
    </lineage>
</organism>
<dbReference type="EMBL" id="CZDF01000180">
    <property type="protein sequence ID" value="CUR35732.1"/>
    <property type="molecule type" value="Genomic_DNA"/>
</dbReference>
<dbReference type="STRING" id="671072.PL9214720002"/>
<dbReference type="InterPro" id="IPR036410">
    <property type="entry name" value="HSP_DnaJ_Cys-rich_dom_sf"/>
</dbReference>
<evidence type="ECO:0000313" key="1">
    <source>
        <dbReference type="EMBL" id="CUR35732.1"/>
    </source>
</evidence>
<dbReference type="Proteomes" id="UP000184315">
    <property type="component" value="Unassembled WGS sequence"/>
</dbReference>
<dbReference type="SUPFAM" id="SSF57938">
    <property type="entry name" value="DnaJ/Hsp40 cysteine-rich domain"/>
    <property type="match status" value="1"/>
</dbReference>
<accession>A0A1J1LV40</accession>
<keyword evidence="2" id="KW-1185">Reference proteome</keyword>
<evidence type="ECO:0008006" key="3">
    <source>
        <dbReference type="Google" id="ProtNLM"/>
    </source>
</evidence>
<dbReference type="AlphaFoldDB" id="A0A1J1LV40"/>
<dbReference type="Gene3D" id="2.10.230.10">
    <property type="entry name" value="Heat shock protein DnaJ, cysteine-rich domain"/>
    <property type="match status" value="1"/>
</dbReference>
<dbReference type="RefSeq" id="WP_072722659.1">
    <property type="nucleotide sequence ID" value="NZ_LN889817.1"/>
</dbReference>
<dbReference type="OrthoDB" id="427795at2"/>
<reference evidence="2" key="1">
    <citation type="submission" date="2015-10" db="EMBL/GenBank/DDBJ databases">
        <authorList>
            <person name="Regsiter A."/>
            <person name="william w."/>
        </authorList>
    </citation>
    <scope>NUCLEOTIDE SEQUENCE [LARGE SCALE GENOMIC DNA]</scope>
</reference>
<gene>
    <name evidence="1" type="ORF">PL9214720002</name>
</gene>
<sequence>MKKDLIIPQTCPHCEGKGYIEIRDCSGEIQREETCFFCEGTGEFIPEKDQSRITNLDSEQEDRSIKN</sequence>
<name>A0A1J1LV40_9CYAN</name>
<protein>
    <recommendedName>
        <fullName evidence="3">Chaperone protein DnaJ</fullName>
    </recommendedName>
</protein>